<dbReference type="EMBL" id="CAJVPT010040681">
    <property type="protein sequence ID" value="CAG8726079.1"/>
    <property type="molecule type" value="Genomic_DNA"/>
</dbReference>
<dbReference type="Proteomes" id="UP000789525">
    <property type="component" value="Unassembled WGS sequence"/>
</dbReference>
<sequence>IMMSDTWSDLENRLQSALEEMVPSMLHYLREVFAVFSSTTEFCDREGISLRDAKFQKEQHWIEFIRGEKPQ</sequence>
<comment type="caution">
    <text evidence="1">The sequence shown here is derived from an EMBL/GenBank/DDBJ whole genome shotgun (WGS) entry which is preliminary data.</text>
</comment>
<proteinExistence type="predicted"/>
<reference evidence="1" key="1">
    <citation type="submission" date="2021-06" db="EMBL/GenBank/DDBJ databases">
        <authorList>
            <person name="Kallberg Y."/>
            <person name="Tangrot J."/>
            <person name="Rosling A."/>
        </authorList>
    </citation>
    <scope>NUCLEOTIDE SEQUENCE</scope>
    <source>
        <strain evidence="1">CL356</strain>
    </source>
</reference>
<name>A0ACA9PYU3_9GLOM</name>
<gene>
    <name evidence="1" type="ORF">ACOLOM_LOCUS11378</name>
</gene>
<keyword evidence="2" id="KW-1185">Reference proteome</keyword>
<evidence type="ECO:0000313" key="2">
    <source>
        <dbReference type="Proteomes" id="UP000789525"/>
    </source>
</evidence>
<feature type="non-terminal residue" evidence="1">
    <location>
        <position position="1"/>
    </location>
</feature>
<organism evidence="1 2">
    <name type="scientific">Acaulospora colombiana</name>
    <dbReference type="NCBI Taxonomy" id="27376"/>
    <lineage>
        <taxon>Eukaryota</taxon>
        <taxon>Fungi</taxon>
        <taxon>Fungi incertae sedis</taxon>
        <taxon>Mucoromycota</taxon>
        <taxon>Glomeromycotina</taxon>
        <taxon>Glomeromycetes</taxon>
        <taxon>Diversisporales</taxon>
        <taxon>Acaulosporaceae</taxon>
        <taxon>Acaulospora</taxon>
    </lineage>
</organism>
<protein>
    <submittedName>
        <fullName evidence="1">11844_t:CDS:1</fullName>
    </submittedName>
</protein>
<evidence type="ECO:0000313" key="1">
    <source>
        <dbReference type="EMBL" id="CAG8726079.1"/>
    </source>
</evidence>
<accession>A0ACA9PYU3</accession>